<sequence length="74" mass="7827">MMGSSSSTIMDAVKKVESSADPEPVSPGYLFGMYLLWITGMVIMLLPVTLPNSPGVTKMGALVAVGMMWFMGAP</sequence>
<organism evidence="2 3">
    <name type="scientific">Ensete ventricosum</name>
    <name type="common">Abyssinian banana</name>
    <name type="synonym">Musa ensete</name>
    <dbReference type="NCBI Taxonomy" id="4639"/>
    <lineage>
        <taxon>Eukaryota</taxon>
        <taxon>Viridiplantae</taxon>
        <taxon>Streptophyta</taxon>
        <taxon>Embryophyta</taxon>
        <taxon>Tracheophyta</taxon>
        <taxon>Spermatophyta</taxon>
        <taxon>Magnoliopsida</taxon>
        <taxon>Liliopsida</taxon>
        <taxon>Zingiberales</taxon>
        <taxon>Musaceae</taxon>
        <taxon>Ensete</taxon>
    </lineage>
</organism>
<evidence type="ECO:0000313" key="3">
    <source>
        <dbReference type="Proteomes" id="UP000287651"/>
    </source>
</evidence>
<evidence type="ECO:0000256" key="1">
    <source>
        <dbReference type="SAM" id="Phobius"/>
    </source>
</evidence>
<gene>
    <name evidence="2" type="ORF">B296_00014885</name>
</gene>
<name>A0A426Z9P0_ENSVE</name>
<keyword evidence="1" id="KW-1133">Transmembrane helix</keyword>
<proteinExistence type="predicted"/>
<keyword evidence="1" id="KW-0812">Transmembrane</keyword>
<dbReference type="Proteomes" id="UP000287651">
    <property type="component" value="Unassembled WGS sequence"/>
</dbReference>
<reference evidence="2 3" key="1">
    <citation type="journal article" date="2014" name="Agronomy (Basel)">
        <title>A Draft Genome Sequence for Ensete ventricosum, the Drought-Tolerant Tree Against Hunger.</title>
        <authorList>
            <person name="Harrison J."/>
            <person name="Moore K.A."/>
            <person name="Paszkiewicz K."/>
            <person name="Jones T."/>
            <person name="Grant M."/>
            <person name="Ambacheew D."/>
            <person name="Muzemil S."/>
            <person name="Studholme D.J."/>
        </authorList>
    </citation>
    <scope>NUCLEOTIDE SEQUENCE [LARGE SCALE GENOMIC DNA]</scope>
</reference>
<accession>A0A426Z9P0</accession>
<evidence type="ECO:0000313" key="2">
    <source>
        <dbReference type="EMBL" id="RRT60643.1"/>
    </source>
</evidence>
<dbReference type="AlphaFoldDB" id="A0A426Z9P0"/>
<keyword evidence="1" id="KW-0472">Membrane</keyword>
<feature type="transmembrane region" description="Helical" evidence="1">
    <location>
        <begin position="28"/>
        <end position="48"/>
    </location>
</feature>
<dbReference type="EMBL" id="AMZH03007706">
    <property type="protein sequence ID" value="RRT60643.1"/>
    <property type="molecule type" value="Genomic_DNA"/>
</dbReference>
<protein>
    <submittedName>
        <fullName evidence="2">Uncharacterized protein</fullName>
    </submittedName>
</protein>
<comment type="caution">
    <text evidence="2">The sequence shown here is derived from an EMBL/GenBank/DDBJ whole genome shotgun (WGS) entry which is preliminary data.</text>
</comment>